<dbReference type="EMBL" id="JBGMDY010000010">
    <property type="protein sequence ID" value="KAL2319215.1"/>
    <property type="molecule type" value="Genomic_DNA"/>
</dbReference>
<dbReference type="Proteomes" id="UP001603857">
    <property type="component" value="Unassembled WGS sequence"/>
</dbReference>
<feature type="compositionally biased region" description="Basic and acidic residues" evidence="1">
    <location>
        <begin position="28"/>
        <end position="44"/>
    </location>
</feature>
<proteinExistence type="predicted"/>
<evidence type="ECO:0000313" key="2">
    <source>
        <dbReference type="EMBL" id="KAL2319215.1"/>
    </source>
</evidence>
<organism evidence="2 3">
    <name type="scientific">Flemingia macrophylla</name>
    <dbReference type="NCBI Taxonomy" id="520843"/>
    <lineage>
        <taxon>Eukaryota</taxon>
        <taxon>Viridiplantae</taxon>
        <taxon>Streptophyta</taxon>
        <taxon>Embryophyta</taxon>
        <taxon>Tracheophyta</taxon>
        <taxon>Spermatophyta</taxon>
        <taxon>Magnoliopsida</taxon>
        <taxon>eudicotyledons</taxon>
        <taxon>Gunneridae</taxon>
        <taxon>Pentapetalae</taxon>
        <taxon>rosids</taxon>
        <taxon>fabids</taxon>
        <taxon>Fabales</taxon>
        <taxon>Fabaceae</taxon>
        <taxon>Papilionoideae</taxon>
        <taxon>50 kb inversion clade</taxon>
        <taxon>NPAAA clade</taxon>
        <taxon>indigoferoid/millettioid clade</taxon>
        <taxon>Phaseoleae</taxon>
        <taxon>Flemingia</taxon>
    </lineage>
</organism>
<dbReference type="AlphaFoldDB" id="A0ABD1L6S8"/>
<sequence>MIHRQKGHRHPTRTISYATAHLLIEGNIDPRDAPKQGSAKDDHRTRKLPKFGMDERQSLLIEGNINPRDTPNKKDDAKKYYQNFMVKCSKEANSSGLTEKEKAQTLMVRGYRWKSPCKIYHFSDSSSAFLRNERNEIDLDALSHSSRVEELCDRS</sequence>
<comment type="caution">
    <text evidence="2">The sequence shown here is derived from an EMBL/GenBank/DDBJ whole genome shotgun (WGS) entry which is preliminary data.</text>
</comment>
<protein>
    <submittedName>
        <fullName evidence="2">Uncharacterized protein</fullName>
    </submittedName>
</protein>
<name>A0ABD1L6S8_9FABA</name>
<accession>A0ABD1L6S8</accession>
<reference evidence="2 3" key="1">
    <citation type="submission" date="2024-08" db="EMBL/GenBank/DDBJ databases">
        <title>Insights into the chromosomal genome structure of Flemingia macrophylla.</title>
        <authorList>
            <person name="Ding Y."/>
            <person name="Zhao Y."/>
            <person name="Bi W."/>
            <person name="Wu M."/>
            <person name="Zhao G."/>
            <person name="Gong Y."/>
            <person name="Li W."/>
            <person name="Zhang P."/>
        </authorList>
    </citation>
    <scope>NUCLEOTIDE SEQUENCE [LARGE SCALE GENOMIC DNA]</scope>
    <source>
        <strain evidence="2">DYQJB</strain>
        <tissue evidence="2">Leaf</tissue>
    </source>
</reference>
<evidence type="ECO:0000256" key="1">
    <source>
        <dbReference type="SAM" id="MobiDB-lite"/>
    </source>
</evidence>
<evidence type="ECO:0000313" key="3">
    <source>
        <dbReference type="Proteomes" id="UP001603857"/>
    </source>
</evidence>
<feature type="region of interest" description="Disordered" evidence="1">
    <location>
        <begin position="27"/>
        <end position="53"/>
    </location>
</feature>
<keyword evidence="3" id="KW-1185">Reference proteome</keyword>
<gene>
    <name evidence="2" type="ORF">Fmac_028184</name>
</gene>